<accession>K2RNU2</accession>
<dbReference type="Pfam" id="PF00857">
    <property type="entry name" value="Isochorismatase"/>
    <property type="match status" value="1"/>
</dbReference>
<dbReference type="OrthoDB" id="445341at2759"/>
<dbReference type="GO" id="GO:0006307">
    <property type="term" value="P:DNA alkylation repair"/>
    <property type="evidence" value="ECO:0007669"/>
    <property type="project" value="InterPro"/>
</dbReference>
<feature type="domain" description="Fe2OG dioxygenase" evidence="3">
    <location>
        <begin position="599"/>
        <end position="721"/>
    </location>
</feature>
<feature type="region of interest" description="Disordered" evidence="2">
    <location>
        <begin position="645"/>
        <end position="666"/>
    </location>
</feature>
<comment type="similarity">
    <text evidence="1">Belongs to the isochorismatase family.</text>
</comment>
<dbReference type="PANTHER" id="PTHR31212:SF5">
    <property type="entry name" value="ISOCHORISMATASE FAMILY PROTEIN FAMILY (AFU_ORTHOLOGUE AFUA_3G14500)"/>
    <property type="match status" value="1"/>
</dbReference>
<feature type="compositionally biased region" description="Polar residues" evidence="2">
    <location>
        <begin position="478"/>
        <end position="489"/>
    </location>
</feature>
<dbReference type="eggNOG" id="ENOG502QRZN">
    <property type="taxonomic scope" value="Eukaryota"/>
</dbReference>
<dbReference type="HOGENOM" id="CLU_005335_0_0_1"/>
<evidence type="ECO:0000259" key="3">
    <source>
        <dbReference type="PROSITE" id="PS51471"/>
    </source>
</evidence>
<feature type="region of interest" description="Disordered" evidence="2">
    <location>
        <begin position="363"/>
        <end position="501"/>
    </location>
</feature>
<dbReference type="SUPFAM" id="SSF51197">
    <property type="entry name" value="Clavaminate synthase-like"/>
    <property type="match status" value="1"/>
</dbReference>
<organism evidence="4 5">
    <name type="scientific">Macrophomina phaseolina (strain MS6)</name>
    <name type="common">Charcoal rot fungus</name>
    <dbReference type="NCBI Taxonomy" id="1126212"/>
    <lineage>
        <taxon>Eukaryota</taxon>
        <taxon>Fungi</taxon>
        <taxon>Dikarya</taxon>
        <taxon>Ascomycota</taxon>
        <taxon>Pezizomycotina</taxon>
        <taxon>Dothideomycetes</taxon>
        <taxon>Dothideomycetes incertae sedis</taxon>
        <taxon>Botryosphaeriales</taxon>
        <taxon>Botryosphaeriaceae</taxon>
        <taxon>Macrophomina</taxon>
    </lineage>
</organism>
<protein>
    <submittedName>
        <fullName evidence="4">Isochorismatase-like protein</fullName>
    </submittedName>
</protein>
<sequence length="1002" mass="108726">MSSSFFADLLQQKQPQFQTNKALIVVGLQNDFCSPNGKLPVTQPPGLLDRIKLLVPAFREHAGHVIWVRTELQPNQPADDADDADAIVTSVPGESASSEDDGSSSAELTLDDLPPTSGSRRHPSDLLKRIRARSRKAEKDADAALEDELFLTQGVRRQICAAGSLGADWADDIAAEIQPEDTLVTKTRYSALKGTTLLLTLRSKLITELYVCGCISNISVYATAVEAARHGIEIYLVDDCVGYRKLSRHREAIRQMVEYMGAQTVSSASLIAQLTGETEKGDTSQGSKADSDHDLGDMLKNLKIKDKDGHQCRGSSSPPKPTEAASPPSGESAVAVSASLLEVADNDDALLDETTLLMERHSIRSRQPPVGQQLPPRSSGSVKNKIRMRRKPSQKSQSPSDKTVSISKEDDKPSAESVRSGQAAPTSRPKPTSSGGSSSDSLKTSTSRPETSKAAGDKADSPNTETVGQQSPKKESQRQQSKKTQSLATLPTLGPSDKIGEGDSQIIHNFLPLSLRAPADPSKSLEDVIFDKLYNEVRWQKMMHAQGEVPRLVSVQGDFSSDGSMPIYRHPSDESLPLLHFSPAVLRIRNQVEQLLKHPVNHVLIQLYRGGQDYISEHSDKTLDIVRGSNIVNVSFGAQRTMRLRTKRPAKPDQAEDNKAPSARQTQRISMPHNSVFVLGPQTNMRWLHGINADKRPSDEKSDQEKGFSGMRISLTFRHIGTFISSDSSKIWGQGATSKRKASAKHVINGDDKETDRLIQAFGKENQSSEFDWDQTYGSGSDVLHFRPSPTSRPETPILYTSHSDVEKQAVVLALDHLGLACAVVEPPPPPPELPDVVASSASRSICLRDTDPLHTEVCSAPLILSYLQTIHSSLKQSDCAAAAAATQTYLAHASHLYRLCAPFLSTPNPPPTQSSTPSSTEAASPRLTLSPHIAELLTADLAALEELRASDHLRRDHDSPSPYLVDNEFSVADCAVWPLVNALKAGSGVASGMAAEKQKGK</sequence>
<dbReference type="PROSITE" id="PS51471">
    <property type="entry name" value="FE2OG_OXY"/>
    <property type="match status" value="1"/>
</dbReference>
<dbReference type="InParanoid" id="K2RNU2"/>
<dbReference type="InterPro" id="IPR037151">
    <property type="entry name" value="AlkB-like_sf"/>
</dbReference>
<dbReference type="InterPro" id="IPR032854">
    <property type="entry name" value="ALKBH3"/>
</dbReference>
<comment type="caution">
    <text evidence="4">The sequence shown here is derived from an EMBL/GenBank/DDBJ whole genome shotgun (WGS) entry which is preliminary data.</text>
</comment>
<feature type="region of interest" description="Disordered" evidence="2">
    <location>
        <begin position="91"/>
        <end position="124"/>
    </location>
</feature>
<feature type="compositionally biased region" description="Basic and acidic residues" evidence="2">
    <location>
        <begin position="650"/>
        <end position="659"/>
    </location>
</feature>
<dbReference type="InterPro" id="IPR036380">
    <property type="entry name" value="Isochorismatase-like_sf"/>
</dbReference>
<reference evidence="4 5" key="1">
    <citation type="journal article" date="2012" name="BMC Genomics">
        <title>Tools to kill: Genome of one of the most destructive plant pathogenic fungi Macrophomina phaseolina.</title>
        <authorList>
            <person name="Islam M.S."/>
            <person name="Haque M.S."/>
            <person name="Islam M.M."/>
            <person name="Emdad E.M."/>
            <person name="Halim A."/>
            <person name="Hossen Q.M.M."/>
            <person name="Hossain M.Z."/>
            <person name="Ahmed B."/>
            <person name="Rahim S."/>
            <person name="Rahman M.S."/>
            <person name="Alam M.M."/>
            <person name="Hou S."/>
            <person name="Wan X."/>
            <person name="Saito J.A."/>
            <person name="Alam M."/>
        </authorList>
    </citation>
    <scope>NUCLEOTIDE SEQUENCE [LARGE SCALE GENOMIC DNA]</scope>
    <source>
        <strain evidence="4 5">MS6</strain>
    </source>
</reference>
<dbReference type="VEuPathDB" id="FungiDB:MPH_08306"/>
<evidence type="ECO:0000313" key="5">
    <source>
        <dbReference type="Proteomes" id="UP000007129"/>
    </source>
</evidence>
<feature type="region of interest" description="Disordered" evidence="2">
    <location>
        <begin position="276"/>
        <end position="295"/>
    </location>
</feature>
<dbReference type="Proteomes" id="UP000007129">
    <property type="component" value="Unassembled WGS sequence"/>
</dbReference>
<dbReference type="SUPFAM" id="SSF52499">
    <property type="entry name" value="Isochorismatase-like hydrolases"/>
    <property type="match status" value="1"/>
</dbReference>
<dbReference type="CDD" id="cd00431">
    <property type="entry name" value="cysteine_hydrolases"/>
    <property type="match status" value="1"/>
</dbReference>
<name>K2RNU2_MACPH</name>
<dbReference type="InterPro" id="IPR027450">
    <property type="entry name" value="AlkB-like"/>
</dbReference>
<evidence type="ECO:0000256" key="2">
    <source>
        <dbReference type="SAM" id="MobiDB-lite"/>
    </source>
</evidence>
<dbReference type="Pfam" id="PF13532">
    <property type="entry name" value="2OG-FeII_Oxy_2"/>
    <property type="match status" value="1"/>
</dbReference>
<dbReference type="Gene3D" id="3.40.50.850">
    <property type="entry name" value="Isochorismatase-like"/>
    <property type="match status" value="1"/>
</dbReference>
<dbReference type="EMBL" id="AHHD01000347">
    <property type="protein sequence ID" value="EKG14457.1"/>
    <property type="molecule type" value="Genomic_DNA"/>
</dbReference>
<dbReference type="AlphaFoldDB" id="K2RNU2"/>
<proteinExistence type="inferred from homology"/>
<dbReference type="InterPro" id="IPR005123">
    <property type="entry name" value="Oxoglu/Fe-dep_dioxygenase_dom"/>
</dbReference>
<dbReference type="InterPro" id="IPR000868">
    <property type="entry name" value="Isochorismatase-like_dom"/>
</dbReference>
<gene>
    <name evidence="4" type="ORF">MPH_08306</name>
</gene>
<dbReference type="Gene3D" id="2.60.120.590">
    <property type="entry name" value="Alpha-ketoglutarate-dependent dioxygenase AlkB-like"/>
    <property type="match status" value="1"/>
</dbReference>
<dbReference type="CDD" id="cd00299">
    <property type="entry name" value="GST_C_family"/>
    <property type="match status" value="1"/>
</dbReference>
<feature type="region of interest" description="Disordered" evidence="2">
    <location>
        <begin position="303"/>
        <end position="333"/>
    </location>
</feature>
<dbReference type="STRING" id="1126212.K2RNU2"/>
<dbReference type="PANTHER" id="PTHR31212">
    <property type="entry name" value="ALPHA-KETOGLUTARATE-DEPENDENT DIOXYGENASE ALKB HOMOLOG 3"/>
    <property type="match status" value="1"/>
</dbReference>
<evidence type="ECO:0000313" key="4">
    <source>
        <dbReference type="EMBL" id="EKG14457.1"/>
    </source>
</evidence>
<evidence type="ECO:0000256" key="1">
    <source>
        <dbReference type="ARBA" id="ARBA00006336"/>
    </source>
</evidence>
<feature type="compositionally biased region" description="Basic residues" evidence="2">
    <location>
        <begin position="384"/>
        <end position="393"/>
    </location>
</feature>
<feature type="compositionally biased region" description="Low complexity" evidence="2">
    <location>
        <begin position="323"/>
        <end position="333"/>
    </location>
</feature>
<dbReference type="GO" id="GO:0051213">
    <property type="term" value="F:dioxygenase activity"/>
    <property type="evidence" value="ECO:0007669"/>
    <property type="project" value="InterPro"/>
</dbReference>
<feature type="compositionally biased region" description="Polar residues" evidence="2">
    <location>
        <begin position="461"/>
        <end position="471"/>
    </location>
</feature>
<feature type="compositionally biased region" description="Low complexity" evidence="2">
    <location>
        <begin position="425"/>
        <end position="449"/>
    </location>
</feature>